<dbReference type="RefSeq" id="WP_190448009.1">
    <property type="nucleotide sequence ID" value="NZ_JAMPLM010000044.1"/>
</dbReference>
<evidence type="ECO:0000313" key="1">
    <source>
        <dbReference type="EMBL" id="MEP1061787.1"/>
    </source>
</evidence>
<name>A0ABV0KRL4_9CYAN</name>
<comment type="caution">
    <text evidence="1">The sequence shown here is derived from an EMBL/GenBank/DDBJ whole genome shotgun (WGS) entry which is preliminary data.</text>
</comment>
<evidence type="ECO:0000313" key="2">
    <source>
        <dbReference type="Proteomes" id="UP001476950"/>
    </source>
</evidence>
<accession>A0ABV0KRL4</accession>
<keyword evidence="2" id="KW-1185">Reference proteome</keyword>
<dbReference type="Proteomes" id="UP001476950">
    <property type="component" value="Unassembled WGS sequence"/>
</dbReference>
<protein>
    <submittedName>
        <fullName evidence="1">Uncharacterized protein</fullName>
    </submittedName>
</protein>
<gene>
    <name evidence="1" type="ORF">NDI38_25785</name>
</gene>
<organism evidence="1 2">
    <name type="scientific">Stenomitos frigidus AS-A4</name>
    <dbReference type="NCBI Taxonomy" id="2933935"/>
    <lineage>
        <taxon>Bacteria</taxon>
        <taxon>Bacillati</taxon>
        <taxon>Cyanobacteriota</taxon>
        <taxon>Cyanophyceae</taxon>
        <taxon>Leptolyngbyales</taxon>
        <taxon>Leptolyngbyaceae</taxon>
        <taxon>Stenomitos</taxon>
    </lineage>
</organism>
<sequence>MSTLNSNATYSEPSLLDTAIAQAVLQSEQEKAQQTAEARTARQHAQAEAIKQFKLPFDQETLAALPVLSFRFQGDTSNLKTIAYFNYQDLTIAISEKRQTSTHYVGWEAVATRNHVVVKDYLTYVYPNRNWTSYQTPEQEGRAFLLFLHEATKTPTPAPENVEISESSARQRLRKGLVKAALKGTLIGLTNSGVKEGACLQTALFALETAEQMLLLTDATPLQRQLLKVLTLEAFTAWLKSHDLLATVGSLDNQDHPLCRFVQQYGLELNFSNLALYDDTGACVLGNDGNFPLSHELPLDIAGAWLPALLAWKTFDSDKDKEFPTFGAGEVLQFLEPFQR</sequence>
<dbReference type="EMBL" id="JAMPLM010000044">
    <property type="protein sequence ID" value="MEP1061787.1"/>
    <property type="molecule type" value="Genomic_DNA"/>
</dbReference>
<proteinExistence type="predicted"/>
<reference evidence="1 2" key="1">
    <citation type="submission" date="2022-04" db="EMBL/GenBank/DDBJ databases">
        <title>Positive selection, recombination, and allopatry shape intraspecific diversity of widespread and dominant cyanobacteria.</title>
        <authorList>
            <person name="Wei J."/>
            <person name="Shu W."/>
            <person name="Hu C."/>
        </authorList>
    </citation>
    <scope>NUCLEOTIDE SEQUENCE [LARGE SCALE GENOMIC DNA]</scope>
    <source>
        <strain evidence="1 2">AS-A4</strain>
    </source>
</reference>